<keyword evidence="2" id="KW-1185">Reference proteome</keyword>
<reference evidence="1 2" key="1">
    <citation type="submission" date="2018-02" db="EMBL/GenBank/DDBJ databases">
        <title>Genomic Encyclopedia of Archaeal and Bacterial Type Strains, Phase II (KMG-II): from individual species to whole genera.</title>
        <authorList>
            <person name="Goeker M."/>
        </authorList>
    </citation>
    <scope>NUCLEOTIDE SEQUENCE [LARGE SCALE GENOMIC DNA]</scope>
    <source>
        <strain evidence="1 2">DSM 3808</strain>
    </source>
</reference>
<comment type="caution">
    <text evidence="1">The sequence shown here is derived from an EMBL/GenBank/DDBJ whole genome shotgun (WGS) entry which is preliminary data.</text>
</comment>
<dbReference type="EMBL" id="PTJA01000023">
    <property type="protein sequence ID" value="PPK74704.1"/>
    <property type="molecule type" value="Genomic_DNA"/>
</dbReference>
<evidence type="ECO:0000313" key="2">
    <source>
        <dbReference type="Proteomes" id="UP000237749"/>
    </source>
</evidence>
<accession>A0A2S6HB36</accession>
<name>A0A2S6HB36_9FIRM</name>
<proteinExistence type="predicted"/>
<evidence type="ECO:0000313" key="1">
    <source>
        <dbReference type="EMBL" id="PPK74704.1"/>
    </source>
</evidence>
<sequence length="37" mass="4039">MNADIFPEPVLSLTEADIPIKGVKAYLSQGDNHQIRG</sequence>
<protein>
    <submittedName>
        <fullName evidence="1">Uncharacterized protein</fullName>
    </submittedName>
</protein>
<gene>
    <name evidence="1" type="ORF">BXY41_12319</name>
</gene>
<dbReference type="AlphaFoldDB" id="A0A2S6HB36"/>
<dbReference type="Proteomes" id="UP000237749">
    <property type="component" value="Unassembled WGS sequence"/>
</dbReference>
<organism evidence="1 2">
    <name type="scientific">Lacrimispora xylanisolvens</name>
    <dbReference type="NCBI Taxonomy" id="384636"/>
    <lineage>
        <taxon>Bacteria</taxon>
        <taxon>Bacillati</taxon>
        <taxon>Bacillota</taxon>
        <taxon>Clostridia</taxon>
        <taxon>Lachnospirales</taxon>
        <taxon>Lachnospiraceae</taxon>
        <taxon>Lacrimispora</taxon>
    </lineage>
</organism>